<keyword evidence="5" id="KW-0812">Transmembrane</keyword>
<dbReference type="GO" id="GO:0043001">
    <property type="term" value="P:Golgi to plasma membrane protein transport"/>
    <property type="evidence" value="ECO:0007669"/>
    <property type="project" value="TreeGrafter"/>
</dbReference>
<evidence type="ECO:0000259" key="6">
    <source>
        <dbReference type="PROSITE" id="PS50892"/>
    </source>
</evidence>
<sequence>MTENGQSRLRQAQENVEEVKLIMLDNLNKSDERTVKLGELDNRAEQLLEQSKGFSKTATKVKQKKRWENIKYKVIIAAVVVTVVLGIIVAVAMSFSGEDSQSTLPATQSTEAQRDG</sequence>
<dbReference type="EMBL" id="JAYKXH010000003">
    <property type="protein sequence ID" value="KAK7173060.1"/>
    <property type="molecule type" value="Genomic_DNA"/>
</dbReference>
<evidence type="ECO:0000256" key="1">
    <source>
        <dbReference type="ARBA" id="ARBA00008025"/>
    </source>
</evidence>
<evidence type="ECO:0000256" key="4">
    <source>
        <dbReference type="SAM" id="MobiDB-lite"/>
    </source>
</evidence>
<dbReference type="InterPro" id="IPR042166">
    <property type="entry name" value="Vamp5"/>
</dbReference>
<keyword evidence="3" id="KW-0175">Coiled coil</keyword>
<feature type="region of interest" description="Disordered" evidence="4">
    <location>
        <begin position="97"/>
        <end position="116"/>
    </location>
</feature>
<comment type="similarity">
    <text evidence="1">Belongs to the synaptobrevin family.</text>
</comment>
<reference evidence="7 8" key="1">
    <citation type="submission" date="2024-02" db="EMBL/GenBank/DDBJ databases">
        <title>Chromosome-level genome assembly of the Eurasian Minnow (Phoxinus phoxinus).</title>
        <authorList>
            <person name="Oriowo T.O."/>
            <person name="Martin S."/>
            <person name="Stange M."/>
            <person name="Chrysostomakis Y."/>
            <person name="Brown T."/>
            <person name="Winkler S."/>
            <person name="Kukowka S."/>
            <person name="Myers E.W."/>
            <person name="Bohne A."/>
        </authorList>
    </citation>
    <scope>NUCLEOTIDE SEQUENCE [LARGE SCALE GENOMIC DNA]</scope>
    <source>
        <strain evidence="7">ZFMK-TIS-60720</strain>
        <tissue evidence="7">Whole Organism</tissue>
    </source>
</reference>
<name>A0AAN9HCE8_9TELE</name>
<dbReference type="InterPro" id="IPR042855">
    <property type="entry name" value="V_SNARE_CC"/>
</dbReference>
<dbReference type="PROSITE" id="PS50892">
    <property type="entry name" value="V_SNARE"/>
    <property type="match status" value="1"/>
</dbReference>
<comment type="caution">
    <text evidence="7">The sequence shown here is derived from an EMBL/GenBank/DDBJ whole genome shotgun (WGS) entry which is preliminary data.</text>
</comment>
<dbReference type="AlphaFoldDB" id="A0AAN9HCE8"/>
<dbReference type="GO" id="GO:0005886">
    <property type="term" value="C:plasma membrane"/>
    <property type="evidence" value="ECO:0007669"/>
    <property type="project" value="TreeGrafter"/>
</dbReference>
<keyword evidence="5" id="KW-0472">Membrane</keyword>
<dbReference type="PANTHER" id="PTHR47462">
    <property type="entry name" value="VESICLE-ASSOCIATED MEMBRANE PROTEIN 5"/>
    <property type="match status" value="1"/>
</dbReference>
<dbReference type="Gene3D" id="1.20.5.110">
    <property type="match status" value="1"/>
</dbReference>
<comment type="subcellular location">
    <subcellularLocation>
        <location evidence="2">Endomembrane system</location>
        <topology evidence="2">Single-pass type IV membrane protein</topology>
    </subcellularLocation>
</comment>
<evidence type="ECO:0000256" key="5">
    <source>
        <dbReference type="SAM" id="Phobius"/>
    </source>
</evidence>
<proteinExistence type="inferred from homology"/>
<feature type="transmembrane region" description="Helical" evidence="5">
    <location>
        <begin position="74"/>
        <end position="95"/>
    </location>
</feature>
<gene>
    <name evidence="7" type="ORF">R3I93_003015</name>
</gene>
<evidence type="ECO:0000313" key="8">
    <source>
        <dbReference type="Proteomes" id="UP001364617"/>
    </source>
</evidence>
<feature type="domain" description="V-SNARE coiled-coil homology" evidence="6">
    <location>
        <begin position="8"/>
        <end position="68"/>
    </location>
</feature>
<dbReference type="PRINTS" id="PR00219">
    <property type="entry name" value="SYNAPTOBREVN"/>
</dbReference>
<dbReference type="GO" id="GO:0012505">
    <property type="term" value="C:endomembrane system"/>
    <property type="evidence" value="ECO:0007669"/>
    <property type="project" value="UniProtKB-SubCell"/>
</dbReference>
<organism evidence="7 8">
    <name type="scientific">Phoxinus phoxinus</name>
    <name type="common">Eurasian minnow</name>
    <dbReference type="NCBI Taxonomy" id="58324"/>
    <lineage>
        <taxon>Eukaryota</taxon>
        <taxon>Metazoa</taxon>
        <taxon>Chordata</taxon>
        <taxon>Craniata</taxon>
        <taxon>Vertebrata</taxon>
        <taxon>Euteleostomi</taxon>
        <taxon>Actinopterygii</taxon>
        <taxon>Neopterygii</taxon>
        <taxon>Teleostei</taxon>
        <taxon>Ostariophysi</taxon>
        <taxon>Cypriniformes</taxon>
        <taxon>Leuciscidae</taxon>
        <taxon>Phoxininae</taxon>
        <taxon>Phoxinus</taxon>
    </lineage>
</organism>
<keyword evidence="8" id="KW-1185">Reference proteome</keyword>
<evidence type="ECO:0000256" key="3">
    <source>
        <dbReference type="PROSITE-ProRule" id="PRU00290"/>
    </source>
</evidence>
<dbReference type="InterPro" id="IPR001388">
    <property type="entry name" value="Synaptobrevin-like"/>
</dbReference>
<dbReference type="PANTHER" id="PTHR47462:SF1">
    <property type="entry name" value="VESICLE-ASSOCIATED MEMBRANE PROTEIN 5"/>
    <property type="match status" value="1"/>
</dbReference>
<dbReference type="Proteomes" id="UP001364617">
    <property type="component" value="Unassembled WGS sequence"/>
</dbReference>
<evidence type="ECO:0000313" key="7">
    <source>
        <dbReference type="EMBL" id="KAK7173060.1"/>
    </source>
</evidence>
<dbReference type="SUPFAM" id="SSF58038">
    <property type="entry name" value="SNARE fusion complex"/>
    <property type="match status" value="1"/>
</dbReference>
<protein>
    <recommendedName>
        <fullName evidence="6">V-SNARE coiled-coil homology domain-containing protein</fullName>
    </recommendedName>
</protein>
<keyword evidence="5" id="KW-1133">Transmembrane helix</keyword>
<dbReference type="Pfam" id="PF00957">
    <property type="entry name" value="Synaptobrevin"/>
    <property type="match status" value="1"/>
</dbReference>
<evidence type="ECO:0000256" key="2">
    <source>
        <dbReference type="ARBA" id="ARBA00046280"/>
    </source>
</evidence>
<accession>A0AAN9HCE8</accession>